<evidence type="ECO:0000313" key="3">
    <source>
        <dbReference type="EMBL" id="ETO36934.1"/>
    </source>
</evidence>
<dbReference type="InterPro" id="IPR015915">
    <property type="entry name" value="Kelch-typ_b-propeller"/>
</dbReference>
<gene>
    <name evidence="3" type="ORF">RFI_00127</name>
</gene>
<accession>X6PFY8</accession>
<proteinExistence type="predicted"/>
<dbReference type="Gene3D" id="2.120.10.80">
    <property type="entry name" value="Kelch-type beta propeller"/>
    <property type="match status" value="2"/>
</dbReference>
<dbReference type="EMBL" id="ASPP01000125">
    <property type="protein sequence ID" value="ETO36934.1"/>
    <property type="molecule type" value="Genomic_DNA"/>
</dbReference>
<dbReference type="AlphaFoldDB" id="X6PFY8"/>
<organism evidence="3 4">
    <name type="scientific">Reticulomyxa filosa</name>
    <dbReference type="NCBI Taxonomy" id="46433"/>
    <lineage>
        <taxon>Eukaryota</taxon>
        <taxon>Sar</taxon>
        <taxon>Rhizaria</taxon>
        <taxon>Retaria</taxon>
        <taxon>Foraminifera</taxon>
        <taxon>Monothalamids</taxon>
        <taxon>Reticulomyxidae</taxon>
        <taxon>Reticulomyxa</taxon>
    </lineage>
</organism>
<keyword evidence="4" id="KW-1185">Reference proteome</keyword>
<sequence length="379" mass="44553">MSNQTFQILKELPTPLYQTQCVLHKHEILICGGRFKRACYSYHTLKNEYKFICDYPSHVKLNGHCVVKLDNNNKNSNQITLLSFGGSEHVKRHTLVMKYISWVPFTDNHNNPIIILRDNIDFQGARAVIGGSNSHLLFITYLYKNISVFDLNTLQFIKHDTLQFRDYCQIWYHCFVSKSENIQGQEMMKTNQGKSKQNQMLLFKQNIGLSIEYDEDNNTFQFHQLPVCKDIEPFSHYAYVCVNDVILFFGGWNYINNATSKLVRKYSIQENKWTTFQNILHSRLYDCTAILSEEDNIHIIGGMDDKDRKLSTHINTKVRVCDPSQLSKNDIKCIIQYWNRTLEIRFGWIDDFDKITVKSKIKIFVNNSIFKYGFDFDFS</sequence>
<keyword evidence="2" id="KW-0677">Repeat</keyword>
<comment type="caution">
    <text evidence="3">The sequence shown here is derived from an EMBL/GenBank/DDBJ whole genome shotgun (WGS) entry which is preliminary data.</text>
</comment>
<dbReference type="PANTHER" id="PTHR45632">
    <property type="entry name" value="LD33804P"/>
    <property type="match status" value="1"/>
</dbReference>
<keyword evidence="1" id="KW-0880">Kelch repeat</keyword>
<evidence type="ECO:0000256" key="2">
    <source>
        <dbReference type="ARBA" id="ARBA00022737"/>
    </source>
</evidence>
<dbReference type="PANTHER" id="PTHR45632:SF3">
    <property type="entry name" value="KELCH-LIKE PROTEIN 32"/>
    <property type="match status" value="1"/>
</dbReference>
<evidence type="ECO:0008006" key="5">
    <source>
        <dbReference type="Google" id="ProtNLM"/>
    </source>
</evidence>
<evidence type="ECO:0000313" key="4">
    <source>
        <dbReference type="Proteomes" id="UP000023152"/>
    </source>
</evidence>
<dbReference type="InterPro" id="IPR011043">
    <property type="entry name" value="Gal_Oxase/kelch_b-propeller"/>
</dbReference>
<dbReference type="Proteomes" id="UP000023152">
    <property type="component" value="Unassembled WGS sequence"/>
</dbReference>
<dbReference type="SUPFAM" id="SSF50965">
    <property type="entry name" value="Galactose oxidase, central domain"/>
    <property type="match status" value="1"/>
</dbReference>
<protein>
    <recommendedName>
        <fullName evidence="5">Kelch motif family protein</fullName>
    </recommendedName>
</protein>
<reference evidence="3 4" key="1">
    <citation type="journal article" date="2013" name="Curr. Biol.">
        <title>The Genome of the Foraminiferan Reticulomyxa filosa.</title>
        <authorList>
            <person name="Glockner G."/>
            <person name="Hulsmann N."/>
            <person name="Schleicher M."/>
            <person name="Noegel A.A."/>
            <person name="Eichinger L."/>
            <person name="Gallinger C."/>
            <person name="Pawlowski J."/>
            <person name="Sierra R."/>
            <person name="Euteneuer U."/>
            <person name="Pillet L."/>
            <person name="Moustafa A."/>
            <person name="Platzer M."/>
            <person name="Groth M."/>
            <person name="Szafranski K."/>
            <person name="Schliwa M."/>
        </authorList>
    </citation>
    <scope>NUCLEOTIDE SEQUENCE [LARGE SCALE GENOMIC DNA]</scope>
</reference>
<name>X6PFY8_RETFI</name>
<evidence type="ECO:0000256" key="1">
    <source>
        <dbReference type="ARBA" id="ARBA00022441"/>
    </source>
</evidence>